<dbReference type="InterPro" id="IPR022812">
    <property type="entry name" value="Dynamin"/>
</dbReference>
<comment type="caution">
    <text evidence="2">The sequence shown here is derived from an EMBL/GenBank/DDBJ whole genome shotgun (WGS) entry which is preliminary data.</text>
</comment>
<dbReference type="GO" id="GO:0005525">
    <property type="term" value="F:GTP binding"/>
    <property type="evidence" value="ECO:0007669"/>
    <property type="project" value="InterPro"/>
</dbReference>
<dbReference type="GO" id="GO:0005737">
    <property type="term" value="C:cytoplasm"/>
    <property type="evidence" value="ECO:0007669"/>
    <property type="project" value="TreeGrafter"/>
</dbReference>
<dbReference type="InterPro" id="IPR027417">
    <property type="entry name" value="P-loop_NTPase"/>
</dbReference>
<sequence>MPNCIILAISPANQDLATSDAIKISREVDPAGERTIGVLTKIDLMDKGTDAVDILEGKSYRLKFPWIGVVNRSQADINKNVDMIAARRREREYFANTPEYKHLAQRMGSEHLAKVLSKHLETVIKSRIPGIQSLINKTVAELETELSRLGKPIAADAGGKLYAIMEICRLFDQNYGEHLDGVRSGGDKVYNVFDNQLPAALQRLQFDKQLSMENIRKLITEADGYQPHLIAPEQGYRRLIESTLVTIRGPAEASVDAV</sequence>
<dbReference type="GO" id="GO:0006898">
    <property type="term" value="P:receptor-mediated endocytosis"/>
    <property type="evidence" value="ECO:0007669"/>
    <property type="project" value="TreeGrafter"/>
</dbReference>
<dbReference type="Gene3D" id="3.40.50.300">
    <property type="entry name" value="P-loop containing nucleotide triphosphate hydrolases"/>
    <property type="match status" value="1"/>
</dbReference>
<dbReference type="GO" id="GO:0005886">
    <property type="term" value="C:plasma membrane"/>
    <property type="evidence" value="ECO:0007669"/>
    <property type="project" value="TreeGrafter"/>
</dbReference>
<dbReference type="Proteomes" id="UP000593575">
    <property type="component" value="Unassembled WGS sequence"/>
</dbReference>
<dbReference type="PANTHER" id="PTHR11566:SF159">
    <property type="entry name" value="PHRAGMOPLASTIN DRP1A"/>
    <property type="match status" value="1"/>
</dbReference>
<dbReference type="EMBL" id="JABFAE010000008">
    <property type="protein sequence ID" value="MBA0835206.1"/>
    <property type="molecule type" value="Genomic_DNA"/>
</dbReference>
<gene>
    <name evidence="2" type="ORF">Goarm_007501</name>
</gene>
<protein>
    <recommendedName>
        <fullName evidence="1">Dynamin-type G domain-containing protein</fullName>
    </recommendedName>
</protein>
<dbReference type="PROSITE" id="PS51718">
    <property type="entry name" value="G_DYNAMIN_2"/>
    <property type="match status" value="1"/>
</dbReference>
<accession>A0A7J9JM21</accession>
<organism evidence="2 3">
    <name type="scientific">Gossypium armourianum</name>
    <dbReference type="NCBI Taxonomy" id="34283"/>
    <lineage>
        <taxon>Eukaryota</taxon>
        <taxon>Viridiplantae</taxon>
        <taxon>Streptophyta</taxon>
        <taxon>Embryophyta</taxon>
        <taxon>Tracheophyta</taxon>
        <taxon>Spermatophyta</taxon>
        <taxon>Magnoliopsida</taxon>
        <taxon>eudicotyledons</taxon>
        <taxon>Gunneridae</taxon>
        <taxon>Pentapetalae</taxon>
        <taxon>rosids</taxon>
        <taxon>malvids</taxon>
        <taxon>Malvales</taxon>
        <taxon>Malvaceae</taxon>
        <taxon>Malvoideae</taxon>
        <taxon>Gossypium</taxon>
    </lineage>
</organism>
<dbReference type="InterPro" id="IPR000375">
    <property type="entry name" value="Dynamin_stalk"/>
</dbReference>
<reference evidence="2 3" key="1">
    <citation type="journal article" date="2019" name="Genome Biol. Evol.">
        <title>Insights into the evolution of the New World diploid cottons (Gossypium, subgenus Houzingenia) based on genome sequencing.</title>
        <authorList>
            <person name="Grover C.E."/>
            <person name="Arick M.A. 2nd"/>
            <person name="Thrash A."/>
            <person name="Conover J.L."/>
            <person name="Sanders W.S."/>
            <person name="Peterson D.G."/>
            <person name="Frelichowski J.E."/>
            <person name="Scheffler J.A."/>
            <person name="Scheffler B.E."/>
            <person name="Wendel J.F."/>
        </authorList>
    </citation>
    <scope>NUCLEOTIDE SEQUENCE [LARGE SCALE GENOMIC DNA]</scope>
    <source>
        <strain evidence="2">6</strain>
        <tissue evidence="2">Leaf</tissue>
    </source>
</reference>
<dbReference type="PANTHER" id="PTHR11566">
    <property type="entry name" value="DYNAMIN"/>
    <property type="match status" value="1"/>
</dbReference>
<proteinExistence type="predicted"/>
<keyword evidence="3" id="KW-1185">Reference proteome</keyword>
<dbReference type="InterPro" id="IPR045063">
    <property type="entry name" value="Dynamin_N"/>
</dbReference>
<dbReference type="InterPro" id="IPR030381">
    <property type="entry name" value="G_DYNAMIN_dom"/>
</dbReference>
<dbReference type="Pfam" id="PF00350">
    <property type="entry name" value="Dynamin_N"/>
    <property type="match status" value="1"/>
</dbReference>
<dbReference type="PRINTS" id="PR00195">
    <property type="entry name" value="DYNAMIN"/>
</dbReference>
<evidence type="ECO:0000313" key="3">
    <source>
        <dbReference type="Proteomes" id="UP000593575"/>
    </source>
</evidence>
<dbReference type="Pfam" id="PF01031">
    <property type="entry name" value="Dynamin_M"/>
    <property type="match status" value="1"/>
</dbReference>
<evidence type="ECO:0000259" key="1">
    <source>
        <dbReference type="PROSITE" id="PS51718"/>
    </source>
</evidence>
<dbReference type="Gene3D" id="1.20.120.1240">
    <property type="entry name" value="Dynamin, middle domain"/>
    <property type="match status" value="1"/>
</dbReference>
<dbReference type="GO" id="GO:0008017">
    <property type="term" value="F:microtubule binding"/>
    <property type="evidence" value="ECO:0007669"/>
    <property type="project" value="TreeGrafter"/>
</dbReference>
<name>A0A7J9JM21_9ROSI</name>
<dbReference type="SUPFAM" id="SSF52540">
    <property type="entry name" value="P-loop containing nucleoside triphosphate hydrolases"/>
    <property type="match status" value="1"/>
</dbReference>
<dbReference type="AlphaFoldDB" id="A0A7J9JM21"/>
<evidence type="ECO:0000313" key="2">
    <source>
        <dbReference type="EMBL" id="MBA0835206.1"/>
    </source>
</evidence>
<dbReference type="GO" id="GO:0005874">
    <property type="term" value="C:microtubule"/>
    <property type="evidence" value="ECO:0007669"/>
    <property type="project" value="TreeGrafter"/>
</dbReference>
<dbReference type="GO" id="GO:0003924">
    <property type="term" value="F:GTPase activity"/>
    <property type="evidence" value="ECO:0007669"/>
    <property type="project" value="TreeGrafter"/>
</dbReference>
<feature type="domain" description="Dynamin-type G" evidence="1">
    <location>
        <begin position="1"/>
        <end position="129"/>
    </location>
</feature>